<dbReference type="GO" id="GO:0005886">
    <property type="term" value="C:plasma membrane"/>
    <property type="evidence" value="ECO:0007669"/>
    <property type="project" value="UniProtKB-SubCell"/>
</dbReference>
<feature type="transmembrane region" description="Helical" evidence="6">
    <location>
        <begin position="12"/>
        <end position="33"/>
    </location>
</feature>
<dbReference type="Proteomes" id="UP000010802">
    <property type="component" value="Chromosome"/>
</dbReference>
<dbReference type="STRING" id="1209989.TepRe1_1747"/>
<dbReference type="PATRIC" id="fig|1209989.3.peg.2173"/>
<evidence type="ECO:0000256" key="6">
    <source>
        <dbReference type="SAM" id="Phobius"/>
    </source>
</evidence>
<dbReference type="EMBL" id="HF563609">
    <property type="protein sequence ID" value="CCP26692.1"/>
    <property type="molecule type" value="Genomic_DNA"/>
</dbReference>
<dbReference type="OrthoDB" id="9789927at2"/>
<evidence type="ECO:0000313" key="7">
    <source>
        <dbReference type="EMBL" id="CCP26692.1"/>
    </source>
</evidence>
<feature type="transmembrane region" description="Helical" evidence="6">
    <location>
        <begin position="45"/>
        <end position="73"/>
    </location>
</feature>
<keyword evidence="8" id="KW-1185">Reference proteome</keyword>
<keyword evidence="5 6" id="KW-0472">Membrane</keyword>
<keyword evidence="3 6" id="KW-0812">Transmembrane</keyword>
<name>F4LX81_TEPAE</name>
<dbReference type="GO" id="GO:0015658">
    <property type="term" value="F:branched-chain amino acid transmembrane transporter activity"/>
    <property type="evidence" value="ECO:0007669"/>
    <property type="project" value="InterPro"/>
</dbReference>
<keyword evidence="4 6" id="KW-1133">Transmembrane helix</keyword>
<dbReference type="PANTHER" id="PTHR30482">
    <property type="entry name" value="HIGH-AFFINITY BRANCHED-CHAIN AMINO ACID TRANSPORT SYSTEM PERMEASE"/>
    <property type="match status" value="1"/>
</dbReference>
<dbReference type="InterPro" id="IPR043428">
    <property type="entry name" value="LivM-like"/>
</dbReference>
<feature type="transmembrane region" description="Helical" evidence="6">
    <location>
        <begin position="241"/>
        <end position="266"/>
    </location>
</feature>
<evidence type="ECO:0000256" key="1">
    <source>
        <dbReference type="ARBA" id="ARBA00004651"/>
    </source>
</evidence>
<dbReference type="RefSeq" id="WP_013778802.1">
    <property type="nucleotide sequence ID" value="NC_015519.1"/>
</dbReference>
<evidence type="ECO:0000256" key="2">
    <source>
        <dbReference type="ARBA" id="ARBA00022475"/>
    </source>
</evidence>
<comment type="subcellular location">
    <subcellularLocation>
        <location evidence="1">Cell membrane</location>
        <topology evidence="1">Multi-pass membrane protein</topology>
    </subcellularLocation>
</comment>
<gene>
    <name evidence="7" type="ordered locus">TEPIRE1_1885</name>
</gene>
<dbReference type="PANTHER" id="PTHR30482:SF10">
    <property type="entry name" value="HIGH-AFFINITY BRANCHED-CHAIN AMINO ACID TRANSPORT PROTEIN BRAE"/>
    <property type="match status" value="1"/>
</dbReference>
<evidence type="ECO:0000256" key="4">
    <source>
        <dbReference type="ARBA" id="ARBA00022989"/>
    </source>
</evidence>
<evidence type="ECO:0000256" key="3">
    <source>
        <dbReference type="ARBA" id="ARBA00022692"/>
    </source>
</evidence>
<dbReference type="eggNOG" id="COG4177">
    <property type="taxonomic scope" value="Bacteria"/>
</dbReference>
<proteinExistence type="predicted"/>
<dbReference type="AlphaFoldDB" id="F4LX81"/>
<dbReference type="InterPro" id="IPR001851">
    <property type="entry name" value="ABC_transp_permease"/>
</dbReference>
<feature type="transmembrane region" description="Helical" evidence="6">
    <location>
        <begin position="278"/>
        <end position="294"/>
    </location>
</feature>
<dbReference type="CDD" id="cd06581">
    <property type="entry name" value="TM_PBP1_LivM_like"/>
    <property type="match status" value="1"/>
</dbReference>
<reference evidence="8" key="1">
    <citation type="journal article" date="2013" name="Genome Announc.">
        <title>First genome sequence of a syntrophic acetate-oxidizing bacterium, Tepidanaerobacter acetatoxydans strain Re1.</title>
        <authorList>
            <person name="Manzoor S."/>
            <person name="Bongcam-Rudloff E."/>
            <person name="Schnurer A."/>
            <person name="Muller B."/>
        </authorList>
    </citation>
    <scope>NUCLEOTIDE SEQUENCE [LARGE SCALE GENOMIC DNA]</scope>
    <source>
        <strain evidence="8">Re1</strain>
    </source>
</reference>
<protein>
    <submittedName>
        <fullName evidence="7">ABC-type transporter, integral membrane subunit</fullName>
    </submittedName>
</protein>
<accession>F4LX81</accession>
<accession>L0S4F7</accession>
<dbReference type="KEGG" id="tep:TepRe1_1747"/>
<feature type="transmembrane region" description="Helical" evidence="6">
    <location>
        <begin position="85"/>
        <end position="104"/>
    </location>
</feature>
<feature type="transmembrane region" description="Helical" evidence="6">
    <location>
        <begin position="152"/>
        <end position="170"/>
    </location>
</feature>
<organism evidence="7 8">
    <name type="scientific">Tepidanaerobacter acetatoxydans (strain DSM 21804 / JCM 16047 / Re1)</name>
    <dbReference type="NCBI Taxonomy" id="1209989"/>
    <lineage>
        <taxon>Bacteria</taxon>
        <taxon>Bacillati</taxon>
        <taxon>Bacillota</taxon>
        <taxon>Clostridia</taxon>
        <taxon>Thermosediminibacterales</taxon>
        <taxon>Tepidanaerobacteraceae</taxon>
        <taxon>Tepidanaerobacter</taxon>
    </lineage>
</organism>
<evidence type="ECO:0000256" key="5">
    <source>
        <dbReference type="ARBA" id="ARBA00023136"/>
    </source>
</evidence>
<feature type="transmembrane region" description="Helical" evidence="6">
    <location>
        <begin position="204"/>
        <end position="229"/>
    </location>
</feature>
<sequence>MSKLIELLRKHVLLVIGIILLIAPHITSQYEFYVVQRGVQNAIHVVGLLILTGYGGMLSMGSAALLAVGAYAYGILLVKFGLSPWLGMILATALTTIIGTGLAFPSFKLSGPFLVITTIGFGEIVRILLLNLEPITGGAYGLSGFAKLFPNVQWVYYFMVITLIFVIIGTERIGRSRLGLALKAIRQDEVVAESMGIDVRRAKLVAFSLSAMLAGLSGVFLANLTGYMSPDSFTSAESTTYLLMVVMGGMQSVIGTVISAIILTGLPEVLRFLSSSRLLVYSLILLIYLRLNWVKSDNAFLKLLKSITKRFGMYTSSTEPGNRS</sequence>
<keyword evidence="2" id="KW-1003">Cell membrane</keyword>
<dbReference type="KEGG" id="tae:TepiRe1_1885"/>
<dbReference type="HOGENOM" id="CLU_031365_2_2_9"/>
<evidence type="ECO:0000313" key="8">
    <source>
        <dbReference type="Proteomes" id="UP000010802"/>
    </source>
</evidence>
<dbReference type="Pfam" id="PF02653">
    <property type="entry name" value="BPD_transp_2"/>
    <property type="match status" value="1"/>
</dbReference>